<evidence type="ECO:0000313" key="3">
    <source>
        <dbReference type="Proteomes" id="UP000540989"/>
    </source>
</evidence>
<dbReference type="AlphaFoldDB" id="A0A7W7ZCV6"/>
<dbReference type="EMBL" id="JACHIP010000003">
    <property type="protein sequence ID" value="MBB5057595.1"/>
    <property type="molecule type" value="Genomic_DNA"/>
</dbReference>
<dbReference type="RefSeq" id="WP_221312680.1">
    <property type="nucleotide sequence ID" value="NZ_JACHIP010000003.1"/>
</dbReference>
<evidence type="ECO:0000259" key="1">
    <source>
        <dbReference type="Pfam" id="PF22481"/>
    </source>
</evidence>
<dbReference type="Pfam" id="PF22481">
    <property type="entry name" value="DUF6985"/>
    <property type="match status" value="1"/>
</dbReference>
<accession>A0A7W7ZCV6</accession>
<name>A0A7W7ZCV6_9BACT</name>
<evidence type="ECO:0000313" key="2">
    <source>
        <dbReference type="EMBL" id="MBB5057595.1"/>
    </source>
</evidence>
<protein>
    <recommendedName>
        <fullName evidence="1">DUF6985 domain-containing protein</fullName>
    </recommendedName>
</protein>
<comment type="caution">
    <text evidence="2">The sequence shown here is derived from an EMBL/GenBank/DDBJ whole genome shotgun (WGS) entry which is preliminary data.</text>
</comment>
<keyword evidence="3" id="KW-1185">Reference proteome</keyword>
<proteinExistence type="predicted"/>
<dbReference type="Proteomes" id="UP000540989">
    <property type="component" value="Unassembled WGS sequence"/>
</dbReference>
<feature type="domain" description="DUF6985" evidence="1">
    <location>
        <begin position="56"/>
        <end position="173"/>
    </location>
</feature>
<reference evidence="2 3" key="1">
    <citation type="submission" date="2020-08" db="EMBL/GenBank/DDBJ databases">
        <title>Genomic Encyclopedia of Type Strains, Phase IV (KMG-V): Genome sequencing to study the core and pangenomes of soil and plant-associated prokaryotes.</title>
        <authorList>
            <person name="Whitman W."/>
        </authorList>
    </citation>
    <scope>NUCLEOTIDE SEQUENCE [LARGE SCALE GENOMIC DNA]</scope>
    <source>
        <strain evidence="2 3">M8UP14</strain>
    </source>
</reference>
<gene>
    <name evidence="2" type="ORF">HDF16_002301</name>
</gene>
<dbReference type="InterPro" id="IPR054254">
    <property type="entry name" value="DUF6985"/>
</dbReference>
<organism evidence="2 3">
    <name type="scientific">Granulicella aggregans</name>
    <dbReference type="NCBI Taxonomy" id="474949"/>
    <lineage>
        <taxon>Bacteria</taxon>
        <taxon>Pseudomonadati</taxon>
        <taxon>Acidobacteriota</taxon>
        <taxon>Terriglobia</taxon>
        <taxon>Terriglobales</taxon>
        <taxon>Acidobacteriaceae</taxon>
        <taxon>Granulicella</taxon>
    </lineage>
</organism>
<sequence>MLDIKPEFVLEGDFYWTTSAVFPSWNGFQSRLGTYGSQDQAEPSDGKVRIVFAPQGRGIEPLSASEIASVFWVIENEALISEALISSLVKKYPVLQKQYGFSDDEEAKLMPDVKSADDFRSLIGLSSVNIHQVQKDGTPYAGFEFGCAWDDEHGLGVLMHGTRTVEIGGADTAILLWIAEEDARTQER</sequence>